<evidence type="ECO:0000259" key="2">
    <source>
        <dbReference type="PROSITE" id="PS50994"/>
    </source>
</evidence>
<keyword evidence="3" id="KW-1185">Reference proteome</keyword>
<dbReference type="Proteomes" id="UP001515500">
    <property type="component" value="Chromosome 19"/>
</dbReference>
<gene>
    <name evidence="4" type="primary">LOC120284033</name>
</gene>
<dbReference type="GO" id="GO:0015074">
    <property type="term" value="P:DNA integration"/>
    <property type="evidence" value="ECO:0007669"/>
    <property type="project" value="InterPro"/>
</dbReference>
<dbReference type="RefSeq" id="XP_039146792.1">
    <property type="nucleotide sequence ID" value="XM_039290858.1"/>
</dbReference>
<reference evidence="4" key="1">
    <citation type="submission" date="2025-08" db="UniProtKB">
        <authorList>
            <consortium name="RefSeq"/>
        </authorList>
    </citation>
    <scope>IDENTIFICATION</scope>
</reference>
<evidence type="ECO:0000256" key="1">
    <source>
        <dbReference type="SAM" id="MobiDB-lite"/>
    </source>
</evidence>
<proteinExistence type="predicted"/>
<dbReference type="PANTHER" id="PTHR47266">
    <property type="entry name" value="ENDONUCLEASE-RELATED"/>
    <property type="match status" value="1"/>
</dbReference>
<dbReference type="InterPro" id="IPR012337">
    <property type="entry name" value="RNaseH-like_sf"/>
</dbReference>
<dbReference type="SUPFAM" id="SSF53098">
    <property type="entry name" value="Ribonuclease H-like"/>
    <property type="match status" value="1"/>
</dbReference>
<dbReference type="AlphaFoldDB" id="A0AB40D4X7"/>
<name>A0AB40D4X7_DIOCR</name>
<dbReference type="PROSITE" id="PS50994">
    <property type="entry name" value="INTEGRASE"/>
    <property type="match status" value="1"/>
</dbReference>
<organism evidence="3 4">
    <name type="scientific">Dioscorea cayennensis subsp. rotundata</name>
    <name type="common">White Guinea yam</name>
    <name type="synonym">Dioscorea rotundata</name>
    <dbReference type="NCBI Taxonomy" id="55577"/>
    <lineage>
        <taxon>Eukaryota</taxon>
        <taxon>Viridiplantae</taxon>
        <taxon>Streptophyta</taxon>
        <taxon>Embryophyta</taxon>
        <taxon>Tracheophyta</taxon>
        <taxon>Spermatophyta</taxon>
        <taxon>Magnoliopsida</taxon>
        <taxon>Liliopsida</taxon>
        <taxon>Dioscoreales</taxon>
        <taxon>Dioscoreaceae</taxon>
        <taxon>Dioscorea</taxon>
    </lineage>
</organism>
<dbReference type="GO" id="GO:0003676">
    <property type="term" value="F:nucleic acid binding"/>
    <property type="evidence" value="ECO:0007669"/>
    <property type="project" value="InterPro"/>
</dbReference>
<feature type="domain" description="Integrase catalytic" evidence="2">
    <location>
        <begin position="115"/>
        <end position="204"/>
    </location>
</feature>
<dbReference type="Gene3D" id="3.30.420.10">
    <property type="entry name" value="Ribonuclease H-like superfamily/Ribonuclease H"/>
    <property type="match status" value="1"/>
</dbReference>
<feature type="region of interest" description="Disordered" evidence="1">
    <location>
        <begin position="56"/>
        <end position="76"/>
    </location>
</feature>
<dbReference type="InterPro" id="IPR036397">
    <property type="entry name" value="RNaseH_sf"/>
</dbReference>
<protein>
    <submittedName>
        <fullName evidence="4">Uncharacterized protein LOC120284033</fullName>
    </submittedName>
</protein>
<feature type="non-terminal residue" evidence="4">
    <location>
        <position position="311"/>
    </location>
</feature>
<dbReference type="InterPro" id="IPR052160">
    <property type="entry name" value="Gypsy_RT_Integrase-like"/>
</dbReference>
<evidence type="ECO:0000313" key="3">
    <source>
        <dbReference type="Proteomes" id="UP001515500"/>
    </source>
</evidence>
<dbReference type="InterPro" id="IPR001584">
    <property type="entry name" value="Integrase_cat-core"/>
</dbReference>
<accession>A0AB40D4X7</accession>
<sequence length="311" mass="35938">MLESVVGVVRTEIAEAQAEITEVCVMQATQFTEFMAHFDVLQQILQRDVASPFVPQLGTSQAPPVSSSPDPPAPFNNPACCKRKHQLNEHDEWHSTAYESSKLYKEKVFKVSDTSDRGTHFCNTQLEKVLKHYGVHHRLATPYHPQTSGQVEVINRELKRILTKTVDQGKRNWSEKLDDTLWAHRTAYKTPIGTTPYNFVYGKSCHLPVKLEHKAYWAIKLMNFDLCKSGEQRILHLNKLDECRMKTYENARIYKERIRKWHDKHIKIPKDFKVGDQVLLFNSRLRLFPGKLKSRWSGPYTVTKVSPHGAI</sequence>
<dbReference type="GeneID" id="120284033"/>
<evidence type="ECO:0000313" key="4">
    <source>
        <dbReference type="RefSeq" id="XP_039146792.1"/>
    </source>
</evidence>